<evidence type="ECO:0000256" key="6">
    <source>
        <dbReference type="ARBA" id="ARBA00023136"/>
    </source>
</evidence>
<feature type="compositionally biased region" description="Acidic residues" evidence="8">
    <location>
        <begin position="311"/>
        <end position="321"/>
    </location>
</feature>
<dbReference type="PANTHER" id="PTHR12560">
    <property type="entry name" value="LONGEVITY ASSURANCE FACTOR 1 LAG1"/>
    <property type="match status" value="1"/>
</dbReference>
<evidence type="ECO:0000256" key="8">
    <source>
        <dbReference type="SAM" id="MobiDB-lite"/>
    </source>
</evidence>
<keyword evidence="5 9" id="KW-1133">Transmembrane helix</keyword>
<reference evidence="12" key="2">
    <citation type="submission" date="2016-06" db="UniProtKB">
        <authorList>
            <consortium name="WormBaseParasite"/>
        </authorList>
    </citation>
    <scope>IDENTIFICATION</scope>
</reference>
<feature type="transmembrane region" description="Helical" evidence="9">
    <location>
        <begin position="141"/>
        <end position="164"/>
    </location>
</feature>
<evidence type="ECO:0000256" key="4">
    <source>
        <dbReference type="ARBA" id="ARBA00022692"/>
    </source>
</evidence>
<feature type="transmembrane region" description="Helical" evidence="9">
    <location>
        <begin position="99"/>
        <end position="117"/>
    </location>
</feature>
<proteinExistence type="predicted"/>
<evidence type="ECO:0000256" key="9">
    <source>
        <dbReference type="SAM" id="Phobius"/>
    </source>
</evidence>
<evidence type="ECO:0000259" key="10">
    <source>
        <dbReference type="PROSITE" id="PS50922"/>
    </source>
</evidence>
<keyword evidence="11" id="KW-1185">Reference proteome</keyword>
<evidence type="ECO:0000313" key="11">
    <source>
        <dbReference type="Proteomes" id="UP000050741"/>
    </source>
</evidence>
<dbReference type="PANTHER" id="PTHR12560:SF21">
    <property type="entry name" value="CERAMIDE SYNTHASE HYL-2"/>
    <property type="match status" value="1"/>
</dbReference>
<organism evidence="11 12">
    <name type="scientific">Globodera pallida</name>
    <name type="common">Potato cyst nematode worm</name>
    <name type="synonym">Heterodera pallida</name>
    <dbReference type="NCBI Taxonomy" id="36090"/>
    <lineage>
        <taxon>Eukaryota</taxon>
        <taxon>Metazoa</taxon>
        <taxon>Ecdysozoa</taxon>
        <taxon>Nematoda</taxon>
        <taxon>Chromadorea</taxon>
        <taxon>Rhabditida</taxon>
        <taxon>Tylenchina</taxon>
        <taxon>Tylenchomorpha</taxon>
        <taxon>Tylenchoidea</taxon>
        <taxon>Heteroderidae</taxon>
        <taxon>Heteroderinae</taxon>
        <taxon>Globodera</taxon>
    </lineage>
</organism>
<evidence type="ECO:0000256" key="5">
    <source>
        <dbReference type="ARBA" id="ARBA00022989"/>
    </source>
</evidence>
<feature type="domain" description="TLC" evidence="10">
    <location>
        <begin position="93"/>
        <end position="305"/>
    </location>
</feature>
<keyword evidence="6 7" id="KW-0472">Membrane</keyword>
<dbReference type="Proteomes" id="UP000050741">
    <property type="component" value="Unassembled WGS sequence"/>
</dbReference>
<comment type="pathway">
    <text evidence="3">Sphingolipid metabolism.</text>
</comment>
<feature type="transmembrane region" description="Helical" evidence="9">
    <location>
        <begin position="37"/>
        <end position="63"/>
    </location>
</feature>
<evidence type="ECO:0000256" key="3">
    <source>
        <dbReference type="ARBA" id="ARBA00004991"/>
    </source>
</evidence>
<dbReference type="GO" id="GO:0046513">
    <property type="term" value="P:ceramide biosynthetic process"/>
    <property type="evidence" value="ECO:0007669"/>
    <property type="project" value="InterPro"/>
</dbReference>
<evidence type="ECO:0000256" key="2">
    <source>
        <dbReference type="ARBA" id="ARBA00004760"/>
    </source>
</evidence>
<comment type="pathway">
    <text evidence="2">Lipid metabolism; sphingolipid metabolism.</text>
</comment>
<comment type="subcellular location">
    <subcellularLocation>
        <location evidence="1">Membrane</location>
        <topology evidence="1">Multi-pass membrane protein</topology>
    </subcellularLocation>
</comment>
<dbReference type="PROSITE" id="PS50922">
    <property type="entry name" value="TLC"/>
    <property type="match status" value="1"/>
</dbReference>
<dbReference type="AlphaFoldDB" id="A0A183BNX6"/>
<feature type="transmembrane region" description="Helical" evidence="9">
    <location>
        <begin position="277"/>
        <end position="297"/>
    </location>
</feature>
<dbReference type="Pfam" id="PF03798">
    <property type="entry name" value="TRAM_LAG1_CLN8"/>
    <property type="match status" value="1"/>
</dbReference>
<keyword evidence="4 7" id="KW-0812">Transmembrane</keyword>
<dbReference type="PIRSF" id="PIRSF005225">
    <property type="entry name" value="LAG1_LAC1"/>
    <property type="match status" value="1"/>
</dbReference>
<dbReference type="GO" id="GO:0050291">
    <property type="term" value="F:sphingosine N-acyltransferase activity"/>
    <property type="evidence" value="ECO:0007669"/>
    <property type="project" value="InterPro"/>
</dbReference>
<dbReference type="InterPro" id="IPR006634">
    <property type="entry name" value="TLC-dom"/>
</dbReference>
<dbReference type="SMART" id="SM00724">
    <property type="entry name" value="TLC"/>
    <property type="match status" value="1"/>
</dbReference>
<sequence length="333" mass="39304">MSSIIWNEYIWLPPNMTWADLESRGGMNYPQFRELGYAFLAACIITFIRILTEALVFLPIGYYGGWMDEKKGSIYHRILDHLFFGFAGRSKFKRVAETAWRFTYYAIIWLVGMAVLYNEPQFSSVIECFREWPKHHLPNNVWLYFIVQSGFYLSLLFSLVVFDVRRSDHYEMATHHVATILLLSMSFTINFVRAATLILILHDSADVFLELGKLFRYAGWDRAVTIDFCVFMLVWVGTRLVVFPLKLVRHMLFDAPRLIMESYRWTDLFQKPIIPRVFLAVLFILLLLHIFWTYLLVKIAIKSVKSGVDDIREESESEEEVEREKQKKSRKQD</sequence>
<name>A0A183BNX6_GLOPA</name>
<evidence type="ECO:0000313" key="12">
    <source>
        <dbReference type="WBParaSite" id="GPLIN_000231200"/>
    </source>
</evidence>
<accession>A0A183BNX6</accession>
<feature type="transmembrane region" description="Helical" evidence="9">
    <location>
        <begin position="222"/>
        <end position="242"/>
    </location>
</feature>
<evidence type="ECO:0000256" key="7">
    <source>
        <dbReference type="PROSITE-ProRule" id="PRU00205"/>
    </source>
</evidence>
<reference evidence="11" key="1">
    <citation type="submission" date="2014-05" db="EMBL/GenBank/DDBJ databases">
        <title>The genome and life-stage specific transcriptomes of Globodera pallida elucidate key aspects of plant parasitism by a cyst nematode.</title>
        <authorList>
            <person name="Cotton J.A."/>
            <person name="Lilley C.J."/>
            <person name="Jones L.M."/>
            <person name="Kikuchi T."/>
            <person name="Reid A.J."/>
            <person name="Thorpe P."/>
            <person name="Tsai I.J."/>
            <person name="Beasley H."/>
            <person name="Blok V."/>
            <person name="Cock P.J.A."/>
            <person name="Van den Akker S.E."/>
            <person name="Holroyd N."/>
            <person name="Hunt M."/>
            <person name="Mantelin S."/>
            <person name="Naghra H."/>
            <person name="Pain A."/>
            <person name="Palomares-Rius J.E."/>
            <person name="Zarowiecki M."/>
            <person name="Berriman M."/>
            <person name="Jones J.T."/>
            <person name="Urwin P.E."/>
        </authorList>
    </citation>
    <scope>NUCLEOTIDE SEQUENCE [LARGE SCALE GENOMIC DNA]</scope>
    <source>
        <strain evidence="11">Lindley</strain>
    </source>
</reference>
<dbReference type="WBParaSite" id="GPLIN_000231200">
    <property type="protein sequence ID" value="GPLIN_000231200"/>
    <property type="gene ID" value="GPLIN_000231200"/>
</dbReference>
<dbReference type="UniPathway" id="UPA00222"/>
<protein>
    <submittedName>
        <fullName evidence="12">TLC domain-containing protein</fullName>
    </submittedName>
</protein>
<dbReference type="InterPro" id="IPR016439">
    <property type="entry name" value="Lag1/Lac1-like"/>
</dbReference>
<feature type="transmembrane region" description="Helical" evidence="9">
    <location>
        <begin position="176"/>
        <end position="202"/>
    </location>
</feature>
<dbReference type="GO" id="GO:0016020">
    <property type="term" value="C:membrane"/>
    <property type="evidence" value="ECO:0007669"/>
    <property type="project" value="UniProtKB-SubCell"/>
</dbReference>
<evidence type="ECO:0000256" key="1">
    <source>
        <dbReference type="ARBA" id="ARBA00004141"/>
    </source>
</evidence>
<feature type="region of interest" description="Disordered" evidence="8">
    <location>
        <begin position="309"/>
        <end position="333"/>
    </location>
</feature>